<dbReference type="PANTHER" id="PTHR43344:SF13">
    <property type="entry name" value="PHOSPHATASE RV3661-RELATED"/>
    <property type="match status" value="1"/>
</dbReference>
<dbReference type="GO" id="GO:0016787">
    <property type="term" value="F:hydrolase activity"/>
    <property type="evidence" value="ECO:0007669"/>
    <property type="project" value="UniProtKB-KW"/>
</dbReference>
<keyword evidence="2" id="KW-0479">Metal-binding</keyword>
<comment type="similarity">
    <text evidence="1">Belongs to the HAD-like hydrolase superfamily. SerB family.</text>
</comment>
<organism evidence="5">
    <name type="scientific">uncultured Solirubrobacteraceae bacterium</name>
    <dbReference type="NCBI Taxonomy" id="1162706"/>
    <lineage>
        <taxon>Bacteria</taxon>
        <taxon>Bacillati</taxon>
        <taxon>Actinomycetota</taxon>
        <taxon>Thermoleophilia</taxon>
        <taxon>Solirubrobacterales</taxon>
        <taxon>Solirubrobacteraceae</taxon>
        <taxon>environmental samples</taxon>
    </lineage>
</organism>
<sequence length="273" mass="29731">MTERPHILPPPPGGGALRREGERGAAFFDLDRTLMAGSSAFQFARAAYRSGLMSRRALVRDAVLNVLFRLYGSTDSSTDQLRERIAKMLDGVRVRDLQRLAPEVLAGVLPRLYPQMLEIAYGHQDAGRPIFICTAASQEMAELMAIVLTFDGAVGSVSEVVDGHYTGRPGGPFTYREGKAQAIRELAEREDLDLAASWGYSDSESDLPMLRAVGHPVAVNPDKTLARVAREEGWEVLRFERLGTRVKLMGAAGVAAVVGGAVSHPRSPVRFRA</sequence>
<protein>
    <submittedName>
        <fullName evidence="5">Phosphoserine phosphatase</fullName>
        <ecNumber evidence="5">3.1.3.3</ecNumber>
    </submittedName>
</protein>
<gene>
    <name evidence="5" type="ORF">AVDCRST_MAG30-987</name>
</gene>
<dbReference type="Pfam" id="PF12710">
    <property type="entry name" value="HAD"/>
    <property type="match status" value="1"/>
</dbReference>
<keyword evidence="4" id="KW-0460">Magnesium</keyword>
<proteinExistence type="inferred from homology"/>
<dbReference type="CDD" id="cd02612">
    <property type="entry name" value="HAD_PGPPase"/>
    <property type="match status" value="1"/>
</dbReference>
<evidence type="ECO:0000256" key="3">
    <source>
        <dbReference type="ARBA" id="ARBA00022801"/>
    </source>
</evidence>
<dbReference type="PANTHER" id="PTHR43344">
    <property type="entry name" value="PHOSPHOSERINE PHOSPHATASE"/>
    <property type="match status" value="1"/>
</dbReference>
<reference evidence="5" key="1">
    <citation type="submission" date="2020-02" db="EMBL/GenBank/DDBJ databases">
        <authorList>
            <person name="Meier V. D."/>
        </authorList>
    </citation>
    <scope>NUCLEOTIDE SEQUENCE</scope>
    <source>
        <strain evidence="5">AVDCRST_MAG30</strain>
    </source>
</reference>
<keyword evidence="3 5" id="KW-0378">Hydrolase</keyword>
<dbReference type="InterPro" id="IPR050582">
    <property type="entry name" value="HAD-like_SerB"/>
</dbReference>
<dbReference type="Gene3D" id="1.20.1440.100">
    <property type="entry name" value="SG protein - dephosphorylation function"/>
    <property type="match status" value="1"/>
</dbReference>
<evidence type="ECO:0000313" key="5">
    <source>
        <dbReference type="EMBL" id="CAA9484277.1"/>
    </source>
</evidence>
<dbReference type="SUPFAM" id="SSF56784">
    <property type="entry name" value="HAD-like"/>
    <property type="match status" value="1"/>
</dbReference>
<dbReference type="GO" id="GO:0046872">
    <property type="term" value="F:metal ion binding"/>
    <property type="evidence" value="ECO:0007669"/>
    <property type="project" value="UniProtKB-KW"/>
</dbReference>
<dbReference type="EMBL" id="CADCVS010000164">
    <property type="protein sequence ID" value="CAA9484277.1"/>
    <property type="molecule type" value="Genomic_DNA"/>
</dbReference>
<dbReference type="Gene3D" id="3.40.50.1000">
    <property type="entry name" value="HAD superfamily/HAD-like"/>
    <property type="match status" value="1"/>
</dbReference>
<dbReference type="InterPro" id="IPR036412">
    <property type="entry name" value="HAD-like_sf"/>
</dbReference>
<evidence type="ECO:0000256" key="1">
    <source>
        <dbReference type="ARBA" id="ARBA00009184"/>
    </source>
</evidence>
<dbReference type="InterPro" id="IPR006385">
    <property type="entry name" value="HAD_hydro_SerB1"/>
</dbReference>
<accession>A0A6J4RY54</accession>
<evidence type="ECO:0000256" key="4">
    <source>
        <dbReference type="ARBA" id="ARBA00022842"/>
    </source>
</evidence>
<dbReference type="NCBIfam" id="TIGR01490">
    <property type="entry name" value="HAD-SF-IB-hyp1"/>
    <property type="match status" value="1"/>
</dbReference>
<name>A0A6J4RY54_9ACTN</name>
<dbReference type="AlphaFoldDB" id="A0A6J4RY54"/>
<dbReference type="InterPro" id="IPR023214">
    <property type="entry name" value="HAD_sf"/>
</dbReference>
<evidence type="ECO:0000256" key="2">
    <source>
        <dbReference type="ARBA" id="ARBA00022723"/>
    </source>
</evidence>
<dbReference type="EC" id="3.1.3.3" evidence="5"/>
<dbReference type="NCBIfam" id="TIGR01488">
    <property type="entry name" value="HAD-SF-IB"/>
    <property type="match status" value="1"/>
</dbReference>